<accession>A0A318XSA3</accession>
<comment type="caution">
    <text evidence="1">The sequence shown here is derived from an EMBL/GenBank/DDBJ whole genome shotgun (WGS) entry which is preliminary data.</text>
</comment>
<dbReference type="AlphaFoldDB" id="A0A318XSA3"/>
<gene>
    <name evidence="1" type="ORF">LY28_00944</name>
</gene>
<dbReference type="NCBIfam" id="TIGR03584">
    <property type="entry name" value="PseF"/>
    <property type="match status" value="1"/>
</dbReference>
<keyword evidence="1" id="KW-0808">Transferase</keyword>
<dbReference type="CDD" id="cd02513">
    <property type="entry name" value="CMP-NeuAc_Synthase"/>
    <property type="match status" value="1"/>
</dbReference>
<dbReference type="OrthoDB" id="9805604at2"/>
<evidence type="ECO:0000313" key="1">
    <source>
        <dbReference type="EMBL" id="PYG89121.1"/>
    </source>
</evidence>
<sequence length="229" mass="26286">MKNIAIITARGGSKRIPRKNIKEFCGRPIISYSIEAALNSSIFDEVMVSTDDAEIAEISLKYGAKVPFFRSGKTSDDNAVTADVIDEVLQQYKINGSCFDYFCCIYPTAPFITAARLKDAIETLIFTKADSLVPVVRFSFPPQRGLIIKKDRLNYKWPENMNTRSQDLEPFYHDCGQFYIMKVEKFLEKRSLITENTIPFIMQDIEVQDIDTSEDWDIAEMKYKILKNL</sequence>
<name>A0A318XSA3_9FIRM</name>
<keyword evidence="2" id="KW-1185">Reference proteome</keyword>
<dbReference type="PANTHER" id="PTHR21485:SF6">
    <property type="entry name" value="N-ACYLNEURAMINATE CYTIDYLYLTRANSFERASE-RELATED"/>
    <property type="match status" value="1"/>
</dbReference>
<dbReference type="PANTHER" id="PTHR21485">
    <property type="entry name" value="HAD SUPERFAMILY MEMBERS CMAS AND KDSC"/>
    <property type="match status" value="1"/>
</dbReference>
<organism evidence="1 2">
    <name type="scientific">Ruminiclostridium sufflavum DSM 19573</name>
    <dbReference type="NCBI Taxonomy" id="1121337"/>
    <lineage>
        <taxon>Bacteria</taxon>
        <taxon>Bacillati</taxon>
        <taxon>Bacillota</taxon>
        <taxon>Clostridia</taxon>
        <taxon>Eubacteriales</taxon>
        <taxon>Oscillospiraceae</taxon>
        <taxon>Ruminiclostridium</taxon>
    </lineage>
</organism>
<dbReference type="InterPro" id="IPR003329">
    <property type="entry name" value="Cytidylyl_trans"/>
</dbReference>
<evidence type="ECO:0000313" key="2">
    <source>
        <dbReference type="Proteomes" id="UP000248132"/>
    </source>
</evidence>
<dbReference type="RefSeq" id="WP_110461010.1">
    <property type="nucleotide sequence ID" value="NZ_QKMR01000004.1"/>
</dbReference>
<dbReference type="InterPro" id="IPR050793">
    <property type="entry name" value="CMP-NeuNAc_synthase"/>
</dbReference>
<dbReference type="GO" id="GO:0008781">
    <property type="term" value="F:N-acylneuraminate cytidylyltransferase activity"/>
    <property type="evidence" value="ECO:0007669"/>
    <property type="project" value="TreeGrafter"/>
</dbReference>
<dbReference type="Gene3D" id="3.90.550.10">
    <property type="entry name" value="Spore Coat Polysaccharide Biosynthesis Protein SpsA, Chain A"/>
    <property type="match status" value="1"/>
</dbReference>
<keyword evidence="1" id="KW-0548">Nucleotidyltransferase</keyword>
<dbReference type="Pfam" id="PF02348">
    <property type="entry name" value="CTP_transf_3"/>
    <property type="match status" value="1"/>
</dbReference>
<proteinExistence type="predicted"/>
<dbReference type="SUPFAM" id="SSF53448">
    <property type="entry name" value="Nucleotide-diphospho-sugar transferases"/>
    <property type="match status" value="1"/>
</dbReference>
<dbReference type="EMBL" id="QKMR01000004">
    <property type="protein sequence ID" value="PYG89121.1"/>
    <property type="molecule type" value="Genomic_DNA"/>
</dbReference>
<reference evidence="1 2" key="1">
    <citation type="submission" date="2018-06" db="EMBL/GenBank/DDBJ databases">
        <title>Genomic Encyclopedia of Type Strains, Phase I: the one thousand microbial genomes (KMG-I) project.</title>
        <authorList>
            <person name="Kyrpides N."/>
        </authorList>
    </citation>
    <scope>NUCLEOTIDE SEQUENCE [LARGE SCALE GENOMIC DNA]</scope>
    <source>
        <strain evidence="1 2">DSM 19573</strain>
    </source>
</reference>
<dbReference type="Proteomes" id="UP000248132">
    <property type="component" value="Unassembled WGS sequence"/>
</dbReference>
<protein>
    <submittedName>
        <fullName evidence="1">N-acylneuraminate cytidylyltransferase</fullName>
    </submittedName>
</protein>
<dbReference type="InterPro" id="IPR020039">
    <property type="entry name" value="PseF"/>
</dbReference>
<dbReference type="InterPro" id="IPR029044">
    <property type="entry name" value="Nucleotide-diphossugar_trans"/>
</dbReference>